<dbReference type="Pfam" id="PF00551">
    <property type="entry name" value="Formyl_trans_N"/>
    <property type="match status" value="1"/>
</dbReference>
<dbReference type="GO" id="GO:0004479">
    <property type="term" value="F:methionyl-tRNA formyltransferase activity"/>
    <property type="evidence" value="ECO:0007669"/>
    <property type="project" value="TreeGrafter"/>
</dbReference>
<dbReference type="CDD" id="cd08369">
    <property type="entry name" value="FMT_core"/>
    <property type="match status" value="1"/>
</dbReference>
<dbReference type="PANTHER" id="PTHR11138:SF5">
    <property type="entry name" value="METHIONYL-TRNA FORMYLTRANSFERASE, MITOCHONDRIAL"/>
    <property type="match status" value="1"/>
</dbReference>
<dbReference type="RefSeq" id="WP_123127389.1">
    <property type="nucleotide sequence ID" value="NZ_RJJD01000008.1"/>
</dbReference>
<evidence type="ECO:0000313" key="3">
    <source>
        <dbReference type="Proteomes" id="UP000272117"/>
    </source>
</evidence>
<dbReference type="Proteomes" id="UP000272117">
    <property type="component" value="Unassembled WGS sequence"/>
</dbReference>
<comment type="caution">
    <text evidence="2">The sequence shown here is derived from an EMBL/GenBank/DDBJ whole genome shotgun (WGS) entry which is preliminary data.</text>
</comment>
<evidence type="ECO:0000259" key="1">
    <source>
        <dbReference type="Pfam" id="PF00551"/>
    </source>
</evidence>
<dbReference type="Gene3D" id="3.40.50.12230">
    <property type="match status" value="1"/>
</dbReference>
<organism evidence="2 3">
    <name type="scientific">Rufibacter latericius</name>
    <dbReference type="NCBI Taxonomy" id="2487040"/>
    <lineage>
        <taxon>Bacteria</taxon>
        <taxon>Pseudomonadati</taxon>
        <taxon>Bacteroidota</taxon>
        <taxon>Cytophagia</taxon>
        <taxon>Cytophagales</taxon>
        <taxon>Hymenobacteraceae</taxon>
        <taxon>Rufibacter</taxon>
    </lineage>
</organism>
<dbReference type="SUPFAM" id="SSF53328">
    <property type="entry name" value="Formyltransferase"/>
    <property type="match status" value="1"/>
</dbReference>
<dbReference type="InterPro" id="IPR002376">
    <property type="entry name" value="Formyl_transf_N"/>
</dbReference>
<protein>
    <recommendedName>
        <fullName evidence="1">Formyl transferase N-terminal domain-containing protein</fullName>
    </recommendedName>
</protein>
<sequence length="347" mass="40103">MKIKTILYCGHLSRYGVANLLPLLESSLFDVQEIVFGDNKRWRIFKGALEGCDYTKNKQFDKVFKNKTKIVTELISKISQGSVRFTHDVNSEEEIKVVMSYDLIISVAYPQIFSRNLISAPKKGAINFHPSYLPRCRGAHPVYWTIASKEAYGGISCHYMTEKLDNGPILARRKIDFDQNNITYRELYNLIEKQSPCLVKDVERFFIEGAVPVEQEAEYTYFRNDRQIHRKVYFQRESIFQISAKIRAGNAFAYNNKGLKIIFSQEVSISKALKSVTNKYEGNLPNGCVVEFDEHTVTFVQDEEFIKTGYRVDYSEFSVYKMVVKIKKLINIKSFRFNALSIGEILS</sequence>
<dbReference type="AlphaFoldDB" id="A0A3M9MJP5"/>
<feature type="domain" description="Formyl transferase N-terminal" evidence="1">
    <location>
        <begin position="60"/>
        <end position="195"/>
    </location>
</feature>
<name>A0A3M9MJP5_9BACT</name>
<reference evidence="2 3" key="1">
    <citation type="submission" date="2018-11" db="EMBL/GenBank/DDBJ databases">
        <title>Rufibacter latericius sp. nov., isolated from water in Baiyang Lake.</title>
        <authorList>
            <person name="Yang Y."/>
        </authorList>
    </citation>
    <scope>NUCLEOTIDE SEQUENCE [LARGE SCALE GENOMIC DNA]</scope>
    <source>
        <strain evidence="2 3">R-22-1c-1</strain>
    </source>
</reference>
<evidence type="ECO:0000313" key="2">
    <source>
        <dbReference type="EMBL" id="RNI25761.1"/>
    </source>
</evidence>
<dbReference type="PANTHER" id="PTHR11138">
    <property type="entry name" value="METHIONYL-TRNA FORMYLTRANSFERASE"/>
    <property type="match status" value="1"/>
</dbReference>
<keyword evidence="3" id="KW-1185">Reference proteome</keyword>
<gene>
    <name evidence="2" type="ORF">EFB08_12975</name>
</gene>
<dbReference type="OrthoDB" id="9806170at2"/>
<proteinExistence type="predicted"/>
<dbReference type="InterPro" id="IPR036477">
    <property type="entry name" value="Formyl_transf_N_sf"/>
</dbReference>
<accession>A0A3M9MJP5</accession>
<dbReference type="EMBL" id="RJJD01000008">
    <property type="protein sequence ID" value="RNI25761.1"/>
    <property type="molecule type" value="Genomic_DNA"/>
</dbReference>